<keyword evidence="4" id="KW-1185">Reference proteome</keyword>
<dbReference type="RefSeq" id="WP_194371475.1">
    <property type="nucleotide sequence ID" value="NZ_CP054492.1"/>
</dbReference>
<evidence type="ECO:0000256" key="1">
    <source>
        <dbReference type="ARBA" id="ARBA00022603"/>
    </source>
</evidence>
<evidence type="ECO:0000313" key="4">
    <source>
        <dbReference type="Proteomes" id="UP000593994"/>
    </source>
</evidence>
<dbReference type="Proteomes" id="UP000593994">
    <property type="component" value="Chromosome"/>
</dbReference>
<dbReference type="EMBL" id="CP054492">
    <property type="protein sequence ID" value="QOY52941.1"/>
    <property type="molecule type" value="Genomic_DNA"/>
</dbReference>
<name>A0A7S7LX18_9BACT</name>
<dbReference type="InterPro" id="IPR029063">
    <property type="entry name" value="SAM-dependent_MTases_sf"/>
</dbReference>
<dbReference type="AlphaFoldDB" id="A0A7S7LX18"/>
<keyword evidence="1 3" id="KW-0489">Methyltransferase</keyword>
<dbReference type="PANTHER" id="PTHR12049:SF7">
    <property type="entry name" value="PROTEIN ARGININE METHYLTRANSFERASE NDUFAF7, MITOCHONDRIAL"/>
    <property type="match status" value="1"/>
</dbReference>
<dbReference type="SUPFAM" id="SSF53335">
    <property type="entry name" value="S-adenosyl-L-methionine-dependent methyltransferases"/>
    <property type="match status" value="1"/>
</dbReference>
<dbReference type="GO" id="GO:0035243">
    <property type="term" value="F:protein-arginine omega-N symmetric methyltransferase activity"/>
    <property type="evidence" value="ECO:0007669"/>
    <property type="project" value="TreeGrafter"/>
</dbReference>
<dbReference type="KEGG" id="sbal:HUE88_04440"/>
<proteinExistence type="predicted"/>
<reference evidence="3 4" key="1">
    <citation type="submission" date="2020-05" db="EMBL/GenBank/DDBJ databases">
        <title>Sulfurimonas marisnigri, sp. nov., and Sulfurimonas baltica, sp. nov., manganese oxide reducing chemolithoautotrophs of the class Epsilonproteobacteria isolated from the pelagic redoxclines of the Black and Baltic Seas and emended description of the genus Sulfurimonas.</title>
        <authorList>
            <person name="Henkel J.V."/>
            <person name="Laudan C."/>
            <person name="Werner J."/>
            <person name="Neu T."/>
            <person name="Plewe S."/>
            <person name="Sproer C."/>
            <person name="Bunk B."/>
            <person name="Schulz-Vogt H.N."/>
        </authorList>
    </citation>
    <scope>NUCLEOTIDE SEQUENCE [LARGE SCALE GENOMIC DNA]</scope>
    <source>
        <strain evidence="3 4">GD2</strain>
    </source>
</reference>
<sequence>MKFSEYMGEWLYGEDGYYATYKNIGKSGDFYTAVSTSKFFGGTIAKHIISLVDEGFLQGNGTVCEIGAHHGYFLADVIEFIYTLRPKLLTTLKFAIIERFDDLQEFQKGYFEESFGDAISLTHYKSLSELKCESAFFIANEIFDAFPCELYYKGKTARIDGHNIEFNEDNEWVKSKAEKYNKDRGEIAVGYEEFAKEMASTCRKFEFMTFDYGEMAARPDFSLRVYTKHEVIPFFLTDNEDKKIKRDQLFANSDITYDVTFEHVKDAYEEAGVKFIEIKAQMVALVDMGILELLEILEANVEEKIYRQELEKAKMLIMPNFLGERFKMVKFRKD</sequence>
<dbReference type="GO" id="GO:0032259">
    <property type="term" value="P:methylation"/>
    <property type="evidence" value="ECO:0007669"/>
    <property type="project" value="UniProtKB-KW"/>
</dbReference>
<accession>A0A7S7LX18</accession>
<organism evidence="3 4">
    <name type="scientific">Candidatus Sulfurimonas baltica</name>
    <dbReference type="NCBI Taxonomy" id="2740404"/>
    <lineage>
        <taxon>Bacteria</taxon>
        <taxon>Pseudomonadati</taxon>
        <taxon>Campylobacterota</taxon>
        <taxon>Epsilonproteobacteria</taxon>
        <taxon>Campylobacterales</taxon>
        <taxon>Sulfurimonadaceae</taxon>
        <taxon>Sulfurimonas</taxon>
    </lineage>
</organism>
<dbReference type="InterPro" id="IPR003788">
    <property type="entry name" value="NDUFAF7"/>
</dbReference>
<evidence type="ECO:0000256" key="2">
    <source>
        <dbReference type="ARBA" id="ARBA00022679"/>
    </source>
</evidence>
<dbReference type="Pfam" id="PF02636">
    <property type="entry name" value="Methyltransf_28"/>
    <property type="match status" value="1"/>
</dbReference>
<dbReference type="InterPro" id="IPR038375">
    <property type="entry name" value="NDUFAF7_sf"/>
</dbReference>
<protein>
    <submittedName>
        <fullName evidence="3">SAM-dependent methyltransferase</fullName>
    </submittedName>
</protein>
<evidence type="ECO:0000313" key="3">
    <source>
        <dbReference type="EMBL" id="QOY52941.1"/>
    </source>
</evidence>
<dbReference type="PANTHER" id="PTHR12049">
    <property type="entry name" value="PROTEIN ARGININE METHYLTRANSFERASE NDUFAF7, MITOCHONDRIAL"/>
    <property type="match status" value="1"/>
</dbReference>
<gene>
    <name evidence="3" type="ORF">HUE88_04440</name>
</gene>
<dbReference type="Gene3D" id="3.40.50.12710">
    <property type="match status" value="1"/>
</dbReference>
<keyword evidence="2 3" id="KW-0808">Transferase</keyword>